<dbReference type="PROSITE" id="PS50076">
    <property type="entry name" value="DNAJ_2"/>
    <property type="match status" value="1"/>
</dbReference>
<dbReference type="PRINTS" id="PR00625">
    <property type="entry name" value="JDOMAIN"/>
</dbReference>
<feature type="region of interest" description="Disordered" evidence="1">
    <location>
        <begin position="1202"/>
        <end position="1252"/>
    </location>
</feature>
<dbReference type="EMBL" id="JAACNO010002301">
    <property type="protein sequence ID" value="KAF4134341.1"/>
    <property type="molecule type" value="Genomic_DNA"/>
</dbReference>
<evidence type="ECO:0000259" key="2">
    <source>
        <dbReference type="PROSITE" id="PS50076"/>
    </source>
</evidence>
<feature type="compositionally biased region" description="Basic residues" evidence="1">
    <location>
        <begin position="44"/>
        <end position="53"/>
    </location>
</feature>
<feature type="compositionally biased region" description="Basic and acidic residues" evidence="1">
    <location>
        <begin position="290"/>
        <end position="324"/>
    </location>
</feature>
<feature type="compositionally biased region" description="Low complexity" evidence="1">
    <location>
        <begin position="22"/>
        <end position="43"/>
    </location>
</feature>
<evidence type="ECO:0000256" key="1">
    <source>
        <dbReference type="SAM" id="MobiDB-lite"/>
    </source>
</evidence>
<feature type="region of interest" description="Disordered" evidence="1">
    <location>
        <begin position="1447"/>
        <end position="1480"/>
    </location>
</feature>
<feature type="compositionally biased region" description="Basic and acidic residues" evidence="1">
    <location>
        <begin position="246"/>
        <end position="256"/>
    </location>
</feature>
<dbReference type="InterPro" id="IPR051736">
    <property type="entry name" value="DnaJ-B11-like"/>
</dbReference>
<feature type="region of interest" description="Disordered" evidence="1">
    <location>
        <begin position="1"/>
        <end position="105"/>
    </location>
</feature>
<name>A0A8S9U067_PHYIN</name>
<evidence type="ECO:0000313" key="4">
    <source>
        <dbReference type="Proteomes" id="UP000704712"/>
    </source>
</evidence>
<feature type="compositionally biased region" description="Low complexity" evidence="1">
    <location>
        <begin position="76"/>
        <end position="88"/>
    </location>
</feature>
<feature type="compositionally biased region" description="Low complexity" evidence="1">
    <location>
        <begin position="1202"/>
        <end position="1219"/>
    </location>
</feature>
<evidence type="ECO:0000313" key="3">
    <source>
        <dbReference type="EMBL" id="KAF4134341.1"/>
    </source>
</evidence>
<dbReference type="Pfam" id="PF00226">
    <property type="entry name" value="DnaJ"/>
    <property type="match status" value="1"/>
</dbReference>
<dbReference type="InterPro" id="IPR001623">
    <property type="entry name" value="DnaJ_domain"/>
</dbReference>
<dbReference type="CDD" id="cd06257">
    <property type="entry name" value="DnaJ"/>
    <property type="match status" value="1"/>
</dbReference>
<gene>
    <name evidence="3" type="ORF">GN958_ATG16473</name>
</gene>
<sequence length="1654" mass="184409">MGVISVGASLGVREARAPPAPASASSSSTRRSSTTGPSSAASTGRKKSSRKRVAGASGAKKQRSNYSANTARNERVSTAPSVPTAPTPNVRETAPPKHTTASVKPSVSMVINTKKPVGRMVHIKTTMDPQRLAPHVIGDNGDKLTDIMSRARCSISYRKTQSVEPNEDEALSMAFMISANTVKRVDDGVLLLQAVVESTEQQLRKHGGSMEEVQLEEERDVQDVAVAMNEKHKSTAEQQQAGTSEVMRHVSEDTTRNRSRSRSAARDEMTQRHPKRKCVGGATSSVSKRGRSEELRTVDDRHSQRSARSQDEESKEDRDAVVHDAVARAEEERRLRDDREAYRIRLARTVMIQRRLEAEAKRARVQEYLERDKYLQLRRKYEEMEHRKKVAELVVKKQCSAMTASLSTSSPSKTKRCLREIERLSIAYDACPSALVPKLRVRALKAKRVEKDTPRLAGFQLIARDITEDDDLMRLVKRVKAFGKMITSDSVEPLVEDVDVENNEDRTETFGFPREDANISMDVSIDGAEVDVCVDSHADDNEEKSSSRRDSFRSTWDLPGLTRDLNLIQDYTTETDCKLLRFLAGERQYFYLEPLGNNNTYSHDVERWLLTTHDLHILHRYLLDRADLGKDLVLCAERLRALGNLVPPLPSSTTENPLTGELGVFESSRHKGWSEMQDMIVTLHSLALVAHMLGKHYVARQVMGSNRTIGANHEDILNERTLQSDLFTYILRPIRSSAIESSLFDSLPISLVRETIEQCPEVVNHVLQWKGKGDVPEYLREVDSFESEAGDVTADQRMHLSSSYFLRNLLGRLTTHMRALDGLMQDLVATLREKRPEVHVDNANSVVLRRRRIIEHVNRLKSVTTHVIVENTKLQLHKWWLLFAENSCAWFDPDDVDELDDRSYDKFTCLQDALYIWHNEALLYTTKDDFVDPERLVERDESSIYHTEENSIDSGYIGVSTGSNRTSMPREEEVAALLRLTPTSMRDEVQNRPFTRKEAKKWIMTPSLLEKARSKLEESLATTRDLMNELGHTGPWRTHVDHSNTLKRELAKQVAIQKKLVKHQWARYYTKYQEFAPPQEEMLDLESEDKAPCEGIEAQPEGEPTSEKRGDSMAMPIDWTGVFDAVNDPPDVIEMKKLRHEITLAKDQLLRDISGDRDQDSGAALNADQKALIEECNGLAASCMQALGKFLGVEETVIPVRKAASRSATKSAKRAASASMRDKVSRTASSRRHSHGSKKASSHSKSPGRSRRIESIRVAKALAASSAALLIPTTRAKTSSSRAMSVRSIGNSRGQRTDDNSPLRMGCSGCRDTRRRCTGCSGCCLHCVCVRCGCRMCCSSRLAAVQKTMTHMLDTIEEKEACKWMSNASAGSQGHHCGMLFFCAQCHCCEDHCPCLLTSSVASEAAAPTASDSSSGFIASLNATLRGTAAATASRRERRFKINPVAAQRRGSNLPTNGKEKATPTSTHGRNGGPAFARQAHGRAPLPTFDYGIEGAFGLGPMDQRGQCRTWRPAPSDKNEQEDLFRAARVRMKLVRSAFAKSSGSSSGSSCLDGEQLWQPERIRMMWERRDFHGVLGLPRDATTQQIKRQYRKLALKLHPDKASDTSASLESTVAEAGKNVAAGNSGKRVDAFVAATHSYKILLGDVDAMRGLG</sequence>
<feature type="compositionally biased region" description="Basic residues" evidence="1">
    <location>
        <begin position="1229"/>
        <end position="1250"/>
    </location>
</feature>
<dbReference type="PANTHER" id="PTHR44298:SF1">
    <property type="entry name" value="DNAJ HOMOLOG SUBFAMILY B MEMBER 11"/>
    <property type="match status" value="1"/>
</dbReference>
<feature type="domain" description="J" evidence="2">
    <location>
        <begin position="1571"/>
        <end position="1654"/>
    </location>
</feature>
<dbReference type="SUPFAM" id="SSF46565">
    <property type="entry name" value="Chaperone J-domain"/>
    <property type="match status" value="1"/>
</dbReference>
<accession>A0A8S9U067</accession>
<reference evidence="3" key="1">
    <citation type="submission" date="2020-03" db="EMBL/GenBank/DDBJ databases">
        <title>Hybrid Assembly of Korean Phytophthora infestans isolates.</title>
        <authorList>
            <person name="Prokchorchik M."/>
            <person name="Lee Y."/>
            <person name="Seo J."/>
            <person name="Cho J.-H."/>
            <person name="Park Y.-E."/>
            <person name="Jang D.-C."/>
            <person name="Im J.-S."/>
            <person name="Choi J.-G."/>
            <person name="Park H.-J."/>
            <person name="Lee G.-B."/>
            <person name="Lee Y.-G."/>
            <person name="Hong S.-Y."/>
            <person name="Cho K."/>
            <person name="Sohn K.H."/>
        </authorList>
    </citation>
    <scope>NUCLEOTIDE SEQUENCE</scope>
    <source>
        <strain evidence="3">KR_2_A2</strain>
    </source>
</reference>
<dbReference type="Gene3D" id="1.10.287.110">
    <property type="entry name" value="DnaJ domain"/>
    <property type="match status" value="1"/>
</dbReference>
<protein>
    <submittedName>
        <fullName evidence="3">DnaJ domain</fullName>
    </submittedName>
</protein>
<comment type="caution">
    <text evidence="3">The sequence shown here is derived from an EMBL/GenBank/DDBJ whole genome shotgun (WGS) entry which is preliminary data.</text>
</comment>
<feature type="region of interest" description="Disordered" evidence="1">
    <location>
        <begin position="229"/>
        <end position="324"/>
    </location>
</feature>
<dbReference type="SMART" id="SM00271">
    <property type="entry name" value="DnaJ"/>
    <property type="match status" value="1"/>
</dbReference>
<dbReference type="Proteomes" id="UP000704712">
    <property type="component" value="Unassembled WGS sequence"/>
</dbReference>
<dbReference type="InterPro" id="IPR036869">
    <property type="entry name" value="J_dom_sf"/>
</dbReference>
<organism evidence="3 4">
    <name type="scientific">Phytophthora infestans</name>
    <name type="common">Potato late blight agent</name>
    <name type="synonym">Botrytis infestans</name>
    <dbReference type="NCBI Taxonomy" id="4787"/>
    <lineage>
        <taxon>Eukaryota</taxon>
        <taxon>Sar</taxon>
        <taxon>Stramenopiles</taxon>
        <taxon>Oomycota</taxon>
        <taxon>Peronosporomycetes</taxon>
        <taxon>Peronosporales</taxon>
        <taxon>Peronosporaceae</taxon>
        <taxon>Phytophthora</taxon>
    </lineage>
</organism>
<dbReference type="PANTHER" id="PTHR44298">
    <property type="entry name" value="DNAJ HOMOLOG SUBFAMILY B MEMBER 11"/>
    <property type="match status" value="1"/>
</dbReference>
<proteinExistence type="predicted"/>